<name>A0A9P0QQL7_9ASCO</name>
<dbReference type="AlphaFoldDB" id="A0A9P0QQL7"/>
<evidence type="ECO:0000313" key="3">
    <source>
        <dbReference type="Proteomes" id="UP000837801"/>
    </source>
</evidence>
<reference evidence="2" key="1">
    <citation type="submission" date="2022-03" db="EMBL/GenBank/DDBJ databases">
        <authorList>
            <person name="Legras J.-L."/>
            <person name="Devillers H."/>
            <person name="Grondin C."/>
        </authorList>
    </citation>
    <scope>NUCLEOTIDE SEQUENCE</scope>
    <source>
        <strain evidence="2">CLIB 1423</strain>
    </source>
</reference>
<proteinExistence type="predicted"/>
<accession>A0A9P0QQL7</accession>
<comment type="caution">
    <text evidence="2">The sequence shown here is derived from an EMBL/GenBank/DDBJ whole genome shotgun (WGS) entry which is preliminary data.</text>
</comment>
<dbReference type="Proteomes" id="UP000837801">
    <property type="component" value="Unassembled WGS sequence"/>
</dbReference>
<feature type="compositionally biased region" description="Low complexity" evidence="1">
    <location>
        <begin position="110"/>
        <end position="119"/>
    </location>
</feature>
<evidence type="ECO:0000256" key="1">
    <source>
        <dbReference type="SAM" id="MobiDB-lite"/>
    </source>
</evidence>
<protein>
    <submittedName>
        <fullName evidence="2">Uncharacterized protein</fullName>
    </submittedName>
</protein>
<keyword evidence="3" id="KW-1185">Reference proteome</keyword>
<feature type="region of interest" description="Disordered" evidence="1">
    <location>
        <begin position="99"/>
        <end position="127"/>
    </location>
</feature>
<gene>
    <name evidence="2" type="ORF">CLIB1423_09S02784</name>
</gene>
<evidence type="ECO:0000313" key="2">
    <source>
        <dbReference type="EMBL" id="CAH2353100.1"/>
    </source>
</evidence>
<sequence>MTILLHIYMFTLKFKRESIICLQHGFTQASISQRPFAVSRNMSLRATGRTQPFNNPKNIKREFKTTRLIYNSSTESNPCFIPRNWCRLRIFQSNSLNSRRRTSHYESQRSTETSFSSAESSRKTLQNPSNNLRISLIEFLSRAHRNTD</sequence>
<organism evidence="2 3">
    <name type="scientific">[Candida] railenensis</name>
    <dbReference type="NCBI Taxonomy" id="45579"/>
    <lineage>
        <taxon>Eukaryota</taxon>
        <taxon>Fungi</taxon>
        <taxon>Dikarya</taxon>
        <taxon>Ascomycota</taxon>
        <taxon>Saccharomycotina</taxon>
        <taxon>Pichiomycetes</taxon>
        <taxon>Debaryomycetaceae</taxon>
        <taxon>Kurtzmaniella</taxon>
    </lineage>
</organism>
<dbReference type="EMBL" id="CAKXYY010000009">
    <property type="protein sequence ID" value="CAH2353100.1"/>
    <property type="molecule type" value="Genomic_DNA"/>
</dbReference>